<protein>
    <recommendedName>
        <fullName evidence="8">rRNA adenine N(6)-methyltransferase</fullName>
        <ecNumber evidence="8">2.1.1.-</ecNumber>
    </recommendedName>
</protein>
<dbReference type="GO" id="GO:0034246">
    <property type="term" value="F:mitochondrial transcription factor activity"/>
    <property type="evidence" value="ECO:0007669"/>
    <property type="project" value="TreeGrafter"/>
</dbReference>
<keyword evidence="3 7" id="KW-0808">Transferase</keyword>
<dbReference type="GO" id="GO:0006391">
    <property type="term" value="P:transcription initiation at mitochondrial promoter"/>
    <property type="evidence" value="ECO:0007669"/>
    <property type="project" value="TreeGrafter"/>
</dbReference>
<reference evidence="9" key="1">
    <citation type="submission" date="2020-11" db="EMBL/GenBank/DDBJ databases">
        <title>Adaptations for nitrogen fixation in a non-lichenized fungal sporocarp promotes dispersal by wood-feeding termites.</title>
        <authorList>
            <consortium name="DOE Joint Genome Institute"/>
            <person name="Koch R.A."/>
            <person name="Yoon G."/>
            <person name="Arayal U."/>
            <person name="Lail K."/>
            <person name="Amirebrahimi M."/>
            <person name="Labutti K."/>
            <person name="Lipzen A."/>
            <person name="Riley R."/>
            <person name="Barry K."/>
            <person name="Henrissat B."/>
            <person name="Grigoriev I.V."/>
            <person name="Herr J.R."/>
            <person name="Aime M.C."/>
        </authorList>
    </citation>
    <scope>NUCLEOTIDE SEQUENCE</scope>
    <source>
        <strain evidence="9">MCA 3950</strain>
    </source>
</reference>
<accession>A0A9P8AST3</accession>
<dbReference type="InterPro" id="IPR023165">
    <property type="entry name" value="rRNA_Ade_diMease-like_C"/>
</dbReference>
<keyword evidence="10" id="KW-1185">Reference proteome</keyword>
<keyword evidence="5 7" id="KW-0694">RNA-binding</keyword>
<evidence type="ECO:0000256" key="5">
    <source>
        <dbReference type="ARBA" id="ARBA00022884"/>
    </source>
</evidence>
<organism evidence="9 10">
    <name type="scientific">Guyanagaster necrorhizus</name>
    <dbReference type="NCBI Taxonomy" id="856835"/>
    <lineage>
        <taxon>Eukaryota</taxon>
        <taxon>Fungi</taxon>
        <taxon>Dikarya</taxon>
        <taxon>Basidiomycota</taxon>
        <taxon>Agaricomycotina</taxon>
        <taxon>Agaricomycetes</taxon>
        <taxon>Agaricomycetidae</taxon>
        <taxon>Agaricales</taxon>
        <taxon>Marasmiineae</taxon>
        <taxon>Physalacriaceae</taxon>
        <taxon>Guyanagaster</taxon>
    </lineage>
</organism>
<dbReference type="Gene3D" id="3.40.50.150">
    <property type="entry name" value="Vaccinia Virus protein VP39"/>
    <property type="match status" value="1"/>
</dbReference>
<dbReference type="SUPFAM" id="SSF53335">
    <property type="entry name" value="S-adenosyl-L-methionine-dependent methyltransferases"/>
    <property type="match status" value="1"/>
</dbReference>
<evidence type="ECO:0000256" key="1">
    <source>
        <dbReference type="ARBA" id="ARBA00004173"/>
    </source>
</evidence>
<keyword evidence="4 7" id="KW-0949">S-adenosyl-L-methionine</keyword>
<comment type="subcellular location">
    <subcellularLocation>
        <location evidence="1">Mitochondrion</location>
    </subcellularLocation>
</comment>
<name>A0A9P8AST3_9AGAR</name>
<keyword evidence="8" id="KW-0698">rRNA processing</keyword>
<comment type="function">
    <text evidence="6">Mitochondrial transcription factor that confers selective promoter recognition on the core subunit of the yeast mitochondrial RNA polymerase. Interacts with DNA in a non-specific manner.</text>
</comment>
<dbReference type="GO" id="GO:0000179">
    <property type="term" value="F:rRNA (adenine-N6,N6-)-dimethyltransferase activity"/>
    <property type="evidence" value="ECO:0007669"/>
    <property type="project" value="UniProtKB-UniRule"/>
</dbReference>
<comment type="caution">
    <text evidence="7">Lacks conserved residue(s) required for the propagation of feature annotation.</text>
</comment>
<proteinExistence type="inferred from homology"/>
<dbReference type="PANTHER" id="PTHR11727">
    <property type="entry name" value="DIMETHYLADENOSINE TRANSFERASE"/>
    <property type="match status" value="1"/>
</dbReference>
<gene>
    <name evidence="9" type="ORF">BT62DRAFT_1005788</name>
</gene>
<dbReference type="GO" id="GO:0005759">
    <property type="term" value="C:mitochondrial matrix"/>
    <property type="evidence" value="ECO:0007669"/>
    <property type="project" value="TreeGrafter"/>
</dbReference>
<dbReference type="InterPro" id="IPR001737">
    <property type="entry name" value="KsgA/Erm"/>
</dbReference>
<dbReference type="OrthoDB" id="16079at2759"/>
<evidence type="ECO:0000256" key="8">
    <source>
        <dbReference type="RuleBase" id="RU362106"/>
    </source>
</evidence>
<dbReference type="PANTHER" id="PTHR11727:SF17">
    <property type="entry name" value="DIMETHYLADENOSINE TRANSFERASE 1, MITOCHONDRIAL"/>
    <property type="match status" value="1"/>
</dbReference>
<evidence type="ECO:0000256" key="3">
    <source>
        <dbReference type="ARBA" id="ARBA00022679"/>
    </source>
</evidence>
<dbReference type="Pfam" id="PF00398">
    <property type="entry name" value="RrnaAD"/>
    <property type="match status" value="1"/>
</dbReference>
<dbReference type="Proteomes" id="UP000812287">
    <property type="component" value="Unassembled WGS sequence"/>
</dbReference>
<evidence type="ECO:0000256" key="2">
    <source>
        <dbReference type="ARBA" id="ARBA00022603"/>
    </source>
</evidence>
<evidence type="ECO:0000256" key="4">
    <source>
        <dbReference type="ARBA" id="ARBA00022691"/>
    </source>
</evidence>
<evidence type="ECO:0000313" key="9">
    <source>
        <dbReference type="EMBL" id="KAG7446495.1"/>
    </source>
</evidence>
<comment type="caution">
    <text evidence="9">The sequence shown here is derived from an EMBL/GenBank/DDBJ whole genome shotgun (WGS) entry which is preliminary data.</text>
</comment>
<dbReference type="InterPro" id="IPR029063">
    <property type="entry name" value="SAM-dependent_MTases_sf"/>
</dbReference>
<dbReference type="PROSITE" id="PS51689">
    <property type="entry name" value="SAM_RNA_A_N6_MT"/>
    <property type="match status" value="1"/>
</dbReference>
<dbReference type="EMBL" id="MU250534">
    <property type="protein sequence ID" value="KAG7446495.1"/>
    <property type="molecule type" value="Genomic_DNA"/>
</dbReference>
<feature type="binding site" evidence="7">
    <location>
        <position position="64"/>
    </location>
    <ligand>
        <name>S-adenosyl-L-methionine</name>
        <dbReference type="ChEBI" id="CHEBI:59789"/>
    </ligand>
</feature>
<dbReference type="Gene3D" id="1.10.8.100">
    <property type="entry name" value="Ribosomal RNA adenine dimethylase-like, domain 2"/>
    <property type="match status" value="1"/>
</dbReference>
<evidence type="ECO:0000313" key="10">
    <source>
        <dbReference type="Proteomes" id="UP000812287"/>
    </source>
</evidence>
<dbReference type="GeneID" id="66099469"/>
<dbReference type="GO" id="GO:0003723">
    <property type="term" value="F:RNA binding"/>
    <property type="evidence" value="ECO:0007669"/>
    <property type="project" value="UniProtKB-UniRule"/>
</dbReference>
<evidence type="ECO:0000256" key="7">
    <source>
        <dbReference type="PROSITE-ProRule" id="PRU01026"/>
    </source>
</evidence>
<feature type="binding site" evidence="7">
    <location>
        <position position="116"/>
    </location>
    <ligand>
        <name>S-adenosyl-L-methionine</name>
        <dbReference type="ChEBI" id="CHEBI:59789"/>
    </ligand>
</feature>
<evidence type="ECO:0000256" key="6">
    <source>
        <dbReference type="ARBA" id="ARBA00024915"/>
    </source>
</evidence>
<dbReference type="AlphaFoldDB" id="A0A9P8AST3"/>
<comment type="similarity">
    <text evidence="7 8">Belongs to the class I-like SAM-binding methyltransferase superfamily. rRNA adenine N(6)-methyltransferase family.</text>
</comment>
<keyword evidence="2 7" id="KW-0489">Methyltransferase</keyword>
<dbReference type="EC" id="2.1.1.-" evidence="8"/>
<dbReference type="RefSeq" id="XP_043039995.1">
    <property type="nucleotide sequence ID" value="XM_043177182.1"/>
</dbReference>
<sequence>MPLLPQCPPCRLQISALYSRAPRRYYRTKKIKTETPKDYTDLPDFLQWRSYFPSNPSLAHRISVANPETAKKIANAFVPEGSKDKVIIEAYPGPGQLTRALLALPKKRIKKLIVLETHDDYLKYLRALEELDDRVKVLDLPAVSWSTYDMVEEMGLLSDVDKLSWEAGVHPNLHYISHLRATISGEQFIAQQFRTIPGRQWLFKFGRVPLSHVMSEYVWQRVSGPLGDRLRCKLSVIAEATAKCEEALPFSETQPLEQHFHPAPSEAIMTKVGELRQSRKLVKGRRLGMPFQVINMVPRADALISPEMLDKWDYCLRRMFVQKATPFKKALLTLGPGAGTLAKTICNPENPVWIDPDAKIHSLTIEQWQVVVQAFHKWPFAPEDLGVDSVVDESARQMSIQVLSGTNYSKGVMYIMSRSAHLLNNRLPSFYSANGNYDVSKDIRRPWNMCLWLCEDRKVKPELLNDLTDDVPSGLKVVVIGIGGMASKTAVLTYGYSLSPSTIFQPDYTRLSIRVRGRCRKYKLFPNMVPFLQIYRRTRISVVVKIPSTPSRIMRQ</sequence>